<evidence type="ECO:0000259" key="1">
    <source>
        <dbReference type="Pfam" id="PF13614"/>
    </source>
</evidence>
<evidence type="ECO:0000313" key="3">
    <source>
        <dbReference type="Proteomes" id="UP001299970"/>
    </source>
</evidence>
<name>A0ABS9TVL4_9PSEU</name>
<feature type="domain" description="AAA" evidence="1">
    <location>
        <begin position="2"/>
        <end position="195"/>
    </location>
</feature>
<dbReference type="Gene3D" id="3.40.50.300">
    <property type="entry name" value="P-loop containing nucleotide triphosphate hydrolases"/>
    <property type="match status" value="1"/>
</dbReference>
<reference evidence="2 3" key="1">
    <citation type="submission" date="2022-03" db="EMBL/GenBank/DDBJ databases">
        <title>Pseudonocardia alaer sp. nov., a novel actinomycete isolated from reed forest soil.</title>
        <authorList>
            <person name="Wang L."/>
        </authorList>
    </citation>
    <scope>NUCLEOTIDE SEQUENCE [LARGE SCALE GENOMIC DNA]</scope>
    <source>
        <strain evidence="2 3">Y-16303</strain>
    </source>
</reference>
<sequence length="347" mass="38219">MTKIVALFNNKGGVSKTTTTFNLGWMLAERGKRVVIVDADPQCNLTGMVMGLGGMQDLEDFYETQGERNIRSALQPVFESRPRSLQGVDCLHVAGCDGLYLLPGHIQLAEYEVQLGIAQELSGSIQALSNIPGSFSFLFRETAARMSADYVLVDLSPGLGSINQNLVATSDYLIVPTTPDIFSVMAVDSLARVIPRWITWAQRASELAVFRDADYPFADPAIKFLGAVIQRYNLRRGDPTRAFKDYFYELDRALTENLVPALISSGASLDEAAYNAAGMDGPYRLASIPDFNSLIAISQQERKPVFALTRADVGRAGAVWDVTEKNILKYRDIFDKIVDRLELLTAS</sequence>
<dbReference type="EMBL" id="JAKXMK010000063">
    <property type="protein sequence ID" value="MCH6172281.1"/>
    <property type="molecule type" value="Genomic_DNA"/>
</dbReference>
<dbReference type="Pfam" id="PF13614">
    <property type="entry name" value="AAA_31"/>
    <property type="match status" value="1"/>
</dbReference>
<protein>
    <submittedName>
        <fullName evidence="2">AAA family ATPase</fullName>
    </submittedName>
</protein>
<dbReference type="RefSeq" id="WP_241043087.1">
    <property type="nucleotide sequence ID" value="NZ_BAAAJF010000020.1"/>
</dbReference>
<dbReference type="PANTHER" id="PTHR13696:SF52">
    <property type="entry name" value="PARA FAMILY PROTEIN CT_582"/>
    <property type="match status" value="1"/>
</dbReference>
<dbReference type="Proteomes" id="UP001299970">
    <property type="component" value="Unassembled WGS sequence"/>
</dbReference>
<evidence type="ECO:0000313" key="2">
    <source>
        <dbReference type="EMBL" id="MCH6172281.1"/>
    </source>
</evidence>
<keyword evidence="3" id="KW-1185">Reference proteome</keyword>
<dbReference type="CDD" id="cd02042">
    <property type="entry name" value="ParAB_family"/>
    <property type="match status" value="1"/>
</dbReference>
<dbReference type="PANTHER" id="PTHR13696">
    <property type="entry name" value="P-LOOP CONTAINING NUCLEOSIDE TRIPHOSPHATE HYDROLASE"/>
    <property type="match status" value="1"/>
</dbReference>
<dbReference type="InterPro" id="IPR027417">
    <property type="entry name" value="P-loop_NTPase"/>
</dbReference>
<dbReference type="InterPro" id="IPR050678">
    <property type="entry name" value="DNA_Partitioning_ATPase"/>
</dbReference>
<gene>
    <name evidence="2" type="ORF">MMF94_41960</name>
</gene>
<organism evidence="2 3">
    <name type="scientific">Pseudonocardia alaniniphila</name>
    <dbReference type="NCBI Taxonomy" id="75291"/>
    <lineage>
        <taxon>Bacteria</taxon>
        <taxon>Bacillati</taxon>
        <taxon>Actinomycetota</taxon>
        <taxon>Actinomycetes</taxon>
        <taxon>Pseudonocardiales</taxon>
        <taxon>Pseudonocardiaceae</taxon>
        <taxon>Pseudonocardia</taxon>
    </lineage>
</organism>
<dbReference type="InterPro" id="IPR025669">
    <property type="entry name" value="AAA_dom"/>
</dbReference>
<comment type="caution">
    <text evidence="2">The sequence shown here is derived from an EMBL/GenBank/DDBJ whole genome shotgun (WGS) entry which is preliminary data.</text>
</comment>
<dbReference type="SUPFAM" id="SSF52540">
    <property type="entry name" value="P-loop containing nucleoside triphosphate hydrolases"/>
    <property type="match status" value="1"/>
</dbReference>
<proteinExistence type="predicted"/>
<accession>A0ABS9TVL4</accession>